<protein>
    <submittedName>
        <fullName evidence="1">Uncharacterized protein</fullName>
    </submittedName>
</protein>
<accession>A0A158E6P5</accession>
<comment type="caution">
    <text evidence="1">The sequence shown here is derived from an EMBL/GenBank/DDBJ whole genome shotgun (WGS) entry which is preliminary data.</text>
</comment>
<dbReference type="AlphaFoldDB" id="A0A158E6P5"/>
<reference evidence="1" key="1">
    <citation type="submission" date="2016-01" db="EMBL/GenBank/DDBJ databases">
        <authorList>
            <person name="Peeters C."/>
        </authorList>
    </citation>
    <scope>NUCLEOTIDE SEQUENCE</scope>
    <source>
        <strain evidence="1">LMG 29320</strain>
    </source>
</reference>
<organism evidence="1 2">
    <name type="scientific">Caballeronia fortuita</name>
    <dbReference type="NCBI Taxonomy" id="1777138"/>
    <lineage>
        <taxon>Bacteria</taxon>
        <taxon>Pseudomonadati</taxon>
        <taxon>Pseudomonadota</taxon>
        <taxon>Betaproteobacteria</taxon>
        <taxon>Burkholderiales</taxon>
        <taxon>Burkholderiaceae</taxon>
        <taxon>Caballeronia</taxon>
    </lineage>
</organism>
<dbReference type="Proteomes" id="UP000054903">
    <property type="component" value="Unassembled WGS sequence"/>
</dbReference>
<dbReference type="EMBL" id="FCNX02000025">
    <property type="protein sequence ID" value="SAL02390.1"/>
    <property type="molecule type" value="Genomic_DNA"/>
</dbReference>
<proteinExistence type="predicted"/>
<gene>
    <name evidence="1" type="ORF">AWB77_06538</name>
</gene>
<evidence type="ECO:0000313" key="1">
    <source>
        <dbReference type="EMBL" id="SAL02390.1"/>
    </source>
</evidence>
<keyword evidence="2" id="KW-1185">Reference proteome</keyword>
<dbReference type="STRING" id="1777138.AWB77_06538"/>
<name>A0A158E6P5_9BURK</name>
<evidence type="ECO:0000313" key="2">
    <source>
        <dbReference type="Proteomes" id="UP000054903"/>
    </source>
</evidence>
<sequence length="105" mass="11593">MTTQAADDDPFRRIAQLEQENVALREVNDILRKAVAFYKPMFEREMASQRRLTQDAQDAQPSPRLFCSATKSRSNSPCAATTSCCAANCVRCASSRSMSVDTPAV</sequence>